<gene>
    <name evidence="1" type="ORF">QAD02_013881</name>
</gene>
<evidence type="ECO:0000313" key="1">
    <source>
        <dbReference type="EMBL" id="KAJ8678094.1"/>
    </source>
</evidence>
<evidence type="ECO:0000313" key="2">
    <source>
        <dbReference type="Proteomes" id="UP001239111"/>
    </source>
</evidence>
<name>A0ACC2P698_9HYME</name>
<protein>
    <submittedName>
        <fullName evidence="1">Uncharacterized protein</fullName>
    </submittedName>
</protein>
<organism evidence="1 2">
    <name type="scientific">Eretmocerus hayati</name>
    <dbReference type="NCBI Taxonomy" id="131215"/>
    <lineage>
        <taxon>Eukaryota</taxon>
        <taxon>Metazoa</taxon>
        <taxon>Ecdysozoa</taxon>
        <taxon>Arthropoda</taxon>
        <taxon>Hexapoda</taxon>
        <taxon>Insecta</taxon>
        <taxon>Pterygota</taxon>
        <taxon>Neoptera</taxon>
        <taxon>Endopterygota</taxon>
        <taxon>Hymenoptera</taxon>
        <taxon>Apocrita</taxon>
        <taxon>Proctotrupomorpha</taxon>
        <taxon>Chalcidoidea</taxon>
        <taxon>Aphelinidae</taxon>
        <taxon>Aphelininae</taxon>
        <taxon>Eretmocerus</taxon>
    </lineage>
</organism>
<dbReference type="Proteomes" id="UP001239111">
    <property type="component" value="Chromosome 2"/>
</dbReference>
<comment type="caution">
    <text evidence="1">The sequence shown here is derived from an EMBL/GenBank/DDBJ whole genome shotgun (WGS) entry which is preliminary data.</text>
</comment>
<accession>A0ACC2P698</accession>
<keyword evidence="2" id="KW-1185">Reference proteome</keyword>
<proteinExistence type="predicted"/>
<sequence>MPYRVAWERDFPFRAWIQRDVDRVSAYCKYCNQTLTLPRPSNLVKHAATSKHKNNDPNNQDKQVKTSDHTYCLHNVNEIINENQETGVESNTSPILHASSGESVEISAAAEEPRPEQPPVNNADLSLNQCDPSQENIHSHEEDITVSKSAATSTGSTHKRCFRQEWTEMEEYDCFVPVGRTEGGRAIETLCII</sequence>
<reference evidence="1" key="1">
    <citation type="submission" date="2023-04" db="EMBL/GenBank/DDBJ databases">
        <title>A chromosome-level genome assembly of the parasitoid wasp Eretmocerus hayati.</title>
        <authorList>
            <person name="Zhong Y."/>
            <person name="Liu S."/>
            <person name="Liu Y."/>
        </authorList>
    </citation>
    <scope>NUCLEOTIDE SEQUENCE</scope>
    <source>
        <strain evidence="1">ZJU_SS_LIU_2023</strain>
    </source>
</reference>
<dbReference type="EMBL" id="CM056742">
    <property type="protein sequence ID" value="KAJ8678094.1"/>
    <property type="molecule type" value="Genomic_DNA"/>
</dbReference>